<sequence length="804" mass="90464">MSLDTTYALREADAHIEYDTFLSDDFDANSYANSIVNESGTGDHSDVTTALSKLSFSIDSLNKQIQREVTNNYESLLGQVRGIQELEVVLSTVQSNIVELNGSLHNLATKIRDPYDQLQTYAIQLENFQATSDILRRLHRYLLLTRRLQTQLPSQEGKLNVAERDIAAAALTVHELETIMTEPDLEGIDLVESETPLIQKSRERIDEEANRLLTEGVENQNQAKMAAGLQVYHNMKEMGERVHELTTKMLDSLVNEIKHVVDMQSLQKEIRGTGATSGPAVRRTNNEPAFGNQQVLAQAVWGRMEQLMKTMSDCCAKIYSLEKVLEIKKDSFTHASFSEEVAKALDDTNLVSHFWRILSSSFEKELKEATKVSTFLQNTFVGDYPKLLRLLHEFFARVGVHNGTLSDYTQSPEYVIMLRSFGTFESGFLARSLTRMYDTVNAAFPAHGGLSRTVPGRTSVLNVTRVIGNELGMAAFEPHLLQAVAKNAVKTLNMFCVKCEGLLPASEQAIYSAMPNNSISVSLNMNIELANLLYYMHQSVWKILEEYPEKTVDIVKQGAEDCRRLMLAIGEKLVKSVQNDAERVLLRVHQEDFSGKVSRGFDPENDGSTSGYTKELAKHVRYYHTHIFSRLSCGTEPRAWVRLIGKSILHIFLFQASIVRPLSEAGKLKLAGDMAELEFTLSQFMSEYEAKMEDLGKEYKALRAFRPLLFLDSAQLTAAHHTSDLPKIILIHHLVVRSQSSSKPLSLPGTVYDLSRREYMKWMDGQSEEETVQLALDAITKGSKLSEAELDEIPEYHLILELAS</sequence>
<name>A0A8H7EUD8_9FUNG</name>
<evidence type="ECO:0000256" key="1">
    <source>
        <dbReference type="ARBA" id="ARBA00004395"/>
    </source>
</evidence>
<accession>A0A8H7EUD8</accession>
<dbReference type="AlphaFoldDB" id="A0A8H7EUD8"/>
<gene>
    <name evidence="7" type="ORF">EC973_007047</name>
</gene>
<evidence type="ECO:0000313" key="8">
    <source>
        <dbReference type="Proteomes" id="UP000605846"/>
    </source>
</evidence>
<dbReference type="Proteomes" id="UP000605846">
    <property type="component" value="Unassembled WGS sequence"/>
</dbReference>
<feature type="domain" description="Conserved oligomeric Golgi complex subunit 5 N-terminal" evidence="5">
    <location>
        <begin position="20"/>
        <end position="148"/>
    </location>
</feature>
<dbReference type="GO" id="GO:0000139">
    <property type="term" value="C:Golgi membrane"/>
    <property type="evidence" value="ECO:0007669"/>
    <property type="project" value="UniProtKB-SubCell"/>
</dbReference>
<dbReference type="Pfam" id="PF10392">
    <property type="entry name" value="COG5_N"/>
    <property type="match status" value="1"/>
</dbReference>
<evidence type="ECO:0000313" key="7">
    <source>
        <dbReference type="EMBL" id="KAF7727816.1"/>
    </source>
</evidence>
<evidence type="ECO:0000256" key="3">
    <source>
        <dbReference type="ARBA" id="ARBA00023034"/>
    </source>
</evidence>
<evidence type="ECO:0000259" key="5">
    <source>
        <dbReference type="Pfam" id="PF10392"/>
    </source>
</evidence>
<dbReference type="InterPro" id="IPR049176">
    <property type="entry name" value="COG5_N"/>
</dbReference>
<evidence type="ECO:0000256" key="2">
    <source>
        <dbReference type="ARBA" id="ARBA00020974"/>
    </source>
</evidence>
<dbReference type="InterPro" id="IPR019465">
    <property type="entry name" value="Cog5"/>
</dbReference>
<reference evidence="7" key="1">
    <citation type="submission" date="2020-01" db="EMBL/GenBank/DDBJ databases">
        <title>Genome Sequencing of Three Apophysomyces-Like Fungal Strains Confirms a Novel Fungal Genus in the Mucoromycota with divergent Burkholderia-like Endosymbiotic Bacteria.</title>
        <authorList>
            <person name="Stajich J.E."/>
            <person name="Macias A.M."/>
            <person name="Carter-House D."/>
            <person name="Lovett B."/>
            <person name="Kasson L.R."/>
            <person name="Berry K."/>
            <person name="Grigoriev I."/>
            <person name="Chang Y."/>
            <person name="Spatafora J."/>
            <person name="Kasson M.T."/>
        </authorList>
    </citation>
    <scope>NUCLEOTIDE SEQUENCE</scope>
    <source>
        <strain evidence="7">NRRL A-21654</strain>
    </source>
</reference>
<dbReference type="EMBL" id="JABAYA010000049">
    <property type="protein sequence ID" value="KAF7727816.1"/>
    <property type="molecule type" value="Genomic_DNA"/>
</dbReference>
<keyword evidence="4" id="KW-0472">Membrane</keyword>
<keyword evidence="8" id="KW-1185">Reference proteome</keyword>
<dbReference type="GO" id="GO:0006891">
    <property type="term" value="P:intra-Golgi vesicle-mediated transport"/>
    <property type="evidence" value="ECO:0007669"/>
    <property type="project" value="InterPro"/>
</dbReference>
<feature type="domain" description="Conserved oligomeric Golgi complex subunit 5 helical" evidence="6">
    <location>
        <begin position="185"/>
        <end position="395"/>
    </location>
</feature>
<keyword evidence="3" id="KW-0333">Golgi apparatus</keyword>
<evidence type="ECO:0000256" key="4">
    <source>
        <dbReference type="ARBA" id="ARBA00023136"/>
    </source>
</evidence>
<comment type="subcellular location">
    <subcellularLocation>
        <location evidence="1">Golgi apparatus membrane</location>
        <topology evidence="1">Peripheral membrane protein</topology>
    </subcellularLocation>
</comment>
<evidence type="ECO:0000259" key="6">
    <source>
        <dbReference type="Pfam" id="PF20649"/>
    </source>
</evidence>
<dbReference type="PANTHER" id="PTHR13228">
    <property type="entry name" value="CONSERVED OLIGOMERIC GOLGI COMPLEX COMPONENT 5"/>
    <property type="match status" value="1"/>
</dbReference>
<protein>
    <recommendedName>
        <fullName evidence="2">Conserved oligomeric Golgi complex subunit 5</fullName>
    </recommendedName>
</protein>
<dbReference type="OrthoDB" id="18786at2759"/>
<dbReference type="PANTHER" id="PTHR13228:SF3">
    <property type="entry name" value="CONSERVED OLIGOMERIC GOLGI COMPLEX SUBUNIT 5"/>
    <property type="match status" value="1"/>
</dbReference>
<organism evidence="7 8">
    <name type="scientific">Apophysomyces ossiformis</name>
    <dbReference type="NCBI Taxonomy" id="679940"/>
    <lineage>
        <taxon>Eukaryota</taxon>
        <taxon>Fungi</taxon>
        <taxon>Fungi incertae sedis</taxon>
        <taxon>Mucoromycota</taxon>
        <taxon>Mucoromycotina</taxon>
        <taxon>Mucoromycetes</taxon>
        <taxon>Mucorales</taxon>
        <taxon>Mucorineae</taxon>
        <taxon>Mucoraceae</taxon>
        <taxon>Apophysomyces</taxon>
    </lineage>
</organism>
<dbReference type="InterPro" id="IPR048485">
    <property type="entry name" value="COG5_helical"/>
</dbReference>
<dbReference type="GO" id="GO:0017119">
    <property type="term" value="C:Golgi transport complex"/>
    <property type="evidence" value="ECO:0007669"/>
    <property type="project" value="InterPro"/>
</dbReference>
<comment type="caution">
    <text evidence="7">The sequence shown here is derived from an EMBL/GenBank/DDBJ whole genome shotgun (WGS) entry which is preliminary data.</text>
</comment>
<dbReference type="Pfam" id="PF20649">
    <property type="entry name" value="COG5_C"/>
    <property type="match status" value="1"/>
</dbReference>
<proteinExistence type="predicted"/>